<evidence type="ECO:0000256" key="1">
    <source>
        <dbReference type="ARBA" id="ARBA00010613"/>
    </source>
</evidence>
<name>A0ABW5PU63_9BACI</name>
<dbReference type="PROSITE" id="PS50263">
    <property type="entry name" value="CN_HYDROLASE"/>
    <property type="match status" value="1"/>
</dbReference>
<evidence type="ECO:0000313" key="4">
    <source>
        <dbReference type="Proteomes" id="UP001597458"/>
    </source>
</evidence>
<keyword evidence="3" id="KW-0378">Hydrolase</keyword>
<dbReference type="Pfam" id="PF00795">
    <property type="entry name" value="CN_hydrolase"/>
    <property type="match status" value="1"/>
</dbReference>
<dbReference type="SUPFAM" id="SSF56317">
    <property type="entry name" value="Carbon-nitrogen hydrolase"/>
    <property type="match status" value="1"/>
</dbReference>
<dbReference type="GO" id="GO:0016787">
    <property type="term" value="F:hydrolase activity"/>
    <property type="evidence" value="ECO:0007669"/>
    <property type="project" value="UniProtKB-KW"/>
</dbReference>
<reference evidence="4" key="1">
    <citation type="journal article" date="2019" name="Int. J. Syst. Evol. Microbiol.">
        <title>The Global Catalogue of Microorganisms (GCM) 10K type strain sequencing project: providing services to taxonomists for standard genome sequencing and annotation.</title>
        <authorList>
            <consortium name="The Broad Institute Genomics Platform"/>
            <consortium name="The Broad Institute Genome Sequencing Center for Infectious Disease"/>
            <person name="Wu L."/>
            <person name="Ma J."/>
        </authorList>
    </citation>
    <scope>NUCLEOTIDE SEQUENCE [LARGE SCALE GENOMIC DNA]</scope>
    <source>
        <strain evidence="4">TISTR 2241</strain>
    </source>
</reference>
<dbReference type="PANTHER" id="PTHR23088">
    <property type="entry name" value="NITRILASE-RELATED"/>
    <property type="match status" value="1"/>
</dbReference>
<evidence type="ECO:0000313" key="3">
    <source>
        <dbReference type="EMBL" id="MFD2618480.1"/>
    </source>
</evidence>
<sequence>MKCSLIQYDIVFGDPKANFNKVHSLIDKAMADKPDVIILPELWTTAYDLERLDEIADPDAKETSDFISSLSKKYDVNIIAGSIAKKNDDNVTNTQLVFNRQGDLVSDYDKVHLFRLMDEEKFLAAGQKEGHFNLDGTPCAGFICYDIRFTEWLRKHVINGAKVLFVSAEWPNPRLDHWRTLLICRAIENQAYVVACNRTGKDPNNTFFGHSLIINPWGEIIAEGGEDESIVTGDIDLKELDQIRTRIPVFEDRRPELY</sequence>
<gene>
    <name evidence="3" type="ORF">ACFSTF_14320</name>
</gene>
<evidence type="ECO:0000259" key="2">
    <source>
        <dbReference type="PROSITE" id="PS50263"/>
    </source>
</evidence>
<protein>
    <submittedName>
        <fullName evidence="3">Carbon-nitrogen family hydrolase</fullName>
    </submittedName>
</protein>
<dbReference type="InterPro" id="IPR003010">
    <property type="entry name" value="C-N_Hydrolase"/>
</dbReference>
<dbReference type="PANTHER" id="PTHR23088:SF27">
    <property type="entry name" value="DEAMINATED GLUTATHIONE AMIDASE"/>
    <property type="match status" value="1"/>
</dbReference>
<dbReference type="EMBL" id="JBHUMR010000015">
    <property type="protein sequence ID" value="MFD2618480.1"/>
    <property type="molecule type" value="Genomic_DNA"/>
</dbReference>
<dbReference type="CDD" id="cd07583">
    <property type="entry name" value="nitrilase_5"/>
    <property type="match status" value="1"/>
</dbReference>
<comment type="caution">
    <text evidence="3">The sequence shown here is derived from an EMBL/GenBank/DDBJ whole genome shotgun (WGS) entry which is preliminary data.</text>
</comment>
<dbReference type="RefSeq" id="WP_141190933.1">
    <property type="nucleotide sequence ID" value="NZ_JBHUMR010000015.1"/>
</dbReference>
<dbReference type="Gene3D" id="3.60.110.10">
    <property type="entry name" value="Carbon-nitrogen hydrolase"/>
    <property type="match status" value="1"/>
</dbReference>
<dbReference type="InterPro" id="IPR036526">
    <property type="entry name" value="C-N_Hydrolase_sf"/>
</dbReference>
<proteinExistence type="inferred from homology"/>
<accession>A0ABW5PU63</accession>
<keyword evidence="4" id="KW-1185">Reference proteome</keyword>
<comment type="similarity">
    <text evidence="1">Belongs to the carbon-nitrogen hydrolase superfamily. NIT1/NIT2 family.</text>
</comment>
<dbReference type="Proteomes" id="UP001597458">
    <property type="component" value="Unassembled WGS sequence"/>
</dbReference>
<feature type="domain" description="CN hydrolase" evidence="2">
    <location>
        <begin position="1"/>
        <end position="237"/>
    </location>
</feature>
<organism evidence="3 4">
    <name type="scientific">Terrilactibacillus laevilacticus</name>
    <dbReference type="NCBI Taxonomy" id="1380157"/>
    <lineage>
        <taxon>Bacteria</taxon>
        <taxon>Bacillati</taxon>
        <taxon>Bacillota</taxon>
        <taxon>Bacilli</taxon>
        <taxon>Bacillales</taxon>
        <taxon>Bacillaceae</taxon>
        <taxon>Terrilactibacillus</taxon>
    </lineage>
</organism>